<dbReference type="Proteomes" id="UP001227268">
    <property type="component" value="Unassembled WGS sequence"/>
</dbReference>
<dbReference type="EMBL" id="JASBWT010000014">
    <property type="protein sequence ID" value="KAJ9098604.1"/>
    <property type="molecule type" value="Genomic_DNA"/>
</dbReference>
<proteinExistence type="predicted"/>
<keyword evidence="2" id="KW-1185">Reference proteome</keyword>
<organism evidence="1 2">
    <name type="scientific">Naganishia friedmannii</name>
    <dbReference type="NCBI Taxonomy" id="89922"/>
    <lineage>
        <taxon>Eukaryota</taxon>
        <taxon>Fungi</taxon>
        <taxon>Dikarya</taxon>
        <taxon>Basidiomycota</taxon>
        <taxon>Agaricomycotina</taxon>
        <taxon>Tremellomycetes</taxon>
        <taxon>Filobasidiales</taxon>
        <taxon>Filobasidiaceae</taxon>
        <taxon>Naganishia</taxon>
    </lineage>
</organism>
<name>A0ACC2VGT2_9TREE</name>
<comment type="caution">
    <text evidence="1">The sequence shown here is derived from an EMBL/GenBank/DDBJ whole genome shotgun (WGS) entry which is preliminary data.</text>
</comment>
<evidence type="ECO:0000313" key="2">
    <source>
        <dbReference type="Proteomes" id="UP001227268"/>
    </source>
</evidence>
<gene>
    <name evidence="1" type="ORF">QFC21_004251</name>
</gene>
<reference evidence="1" key="1">
    <citation type="submission" date="2023-04" db="EMBL/GenBank/DDBJ databases">
        <title>Draft Genome sequencing of Naganishia species isolated from polar environments using Oxford Nanopore Technology.</title>
        <authorList>
            <person name="Leo P."/>
            <person name="Venkateswaran K."/>
        </authorList>
    </citation>
    <scope>NUCLEOTIDE SEQUENCE</scope>
    <source>
        <strain evidence="1">MNA-CCFEE 5423</strain>
    </source>
</reference>
<accession>A0ACC2VGT2</accession>
<evidence type="ECO:0000313" key="1">
    <source>
        <dbReference type="EMBL" id="KAJ9098604.1"/>
    </source>
</evidence>
<protein>
    <submittedName>
        <fullName evidence="1">Uncharacterized protein</fullName>
    </submittedName>
</protein>
<sequence>MLAYMSFTLQLTPAFPYFRHVPLSKSAAVSPVAQYGSLLPLHQHRKASLTAGQDVFKLNFTLSALQSGSAPSRSPPHLPSRPSPLRQSFSLDDPVQELALSTLTKTFYFSPLTSYFVAQSHTSITTAIPTHYQSQPNGDQQNDAAQGQGTLIPESTPGEPSLRPRPNAQPKKAKSMDNFRATLFPLLEVDEVEDSPDATKAVWKTGRRSSYRLTTKQRARSMV</sequence>